<sequence length="117" mass="12737">MSADAWHLVCPLEALEPERGVTALIHGQGIAIFRLADDQVYALGNHDPYSRASAIARGIVGYRADVPFVASPSHRHPFDLRTGRCLDDPSVRVPAYETKVVDGQVYVGARKVKVGAR</sequence>
<dbReference type="GO" id="GO:0004497">
    <property type="term" value="F:monooxygenase activity"/>
    <property type="evidence" value="ECO:0007669"/>
    <property type="project" value="UniProtKB-ARBA"/>
</dbReference>
<dbReference type="PROSITE" id="PS51300">
    <property type="entry name" value="NIRD"/>
    <property type="match status" value="1"/>
</dbReference>
<evidence type="ECO:0000259" key="7">
    <source>
        <dbReference type="PROSITE" id="PS51296"/>
    </source>
</evidence>
<dbReference type="InterPro" id="IPR036922">
    <property type="entry name" value="Rieske_2Fe-2S_sf"/>
</dbReference>
<evidence type="ECO:0000256" key="5">
    <source>
        <dbReference type="ARBA" id="ARBA00023014"/>
    </source>
</evidence>
<dbReference type="GO" id="GO:0008942">
    <property type="term" value="F:nitrite reductase [NAD(P)H] activity"/>
    <property type="evidence" value="ECO:0007669"/>
    <property type="project" value="InterPro"/>
</dbReference>
<dbReference type="AlphaFoldDB" id="A0A3G9IFC4"/>
<dbReference type="GO" id="GO:0051537">
    <property type="term" value="F:2 iron, 2 sulfur cluster binding"/>
    <property type="evidence" value="ECO:0007669"/>
    <property type="project" value="UniProtKB-KW"/>
</dbReference>
<dbReference type="KEGG" id="nbe:Back2_13190"/>
<dbReference type="PROSITE" id="PS51296">
    <property type="entry name" value="RIESKE"/>
    <property type="match status" value="1"/>
</dbReference>
<dbReference type="InterPro" id="IPR012748">
    <property type="entry name" value="Rieske-like_NirD"/>
</dbReference>
<feature type="domain" description="Rieske" evidence="7">
    <location>
        <begin position="6"/>
        <end position="107"/>
    </location>
</feature>
<name>A0A3G9IFC4_9ACTN</name>
<dbReference type="GO" id="GO:0016705">
    <property type="term" value="F:oxidoreductase activity, acting on paired donors, with incorporation or reduction of molecular oxygen"/>
    <property type="evidence" value="ECO:0007669"/>
    <property type="project" value="UniProtKB-ARBA"/>
</dbReference>
<evidence type="ECO:0000256" key="2">
    <source>
        <dbReference type="ARBA" id="ARBA00022723"/>
    </source>
</evidence>
<keyword evidence="6" id="KW-0534">Nitrate assimilation</keyword>
<evidence type="ECO:0000256" key="6">
    <source>
        <dbReference type="ARBA" id="ARBA00023063"/>
    </source>
</evidence>
<proteinExistence type="predicted"/>
<dbReference type="PANTHER" id="PTHR40562:SF1">
    <property type="entry name" value="NITRITE REDUCTASE (NADH) SMALL SUBUNIT"/>
    <property type="match status" value="1"/>
</dbReference>
<keyword evidence="5" id="KW-0411">Iron-sulfur</keyword>
<gene>
    <name evidence="8" type="primary">nirD-2</name>
    <name evidence="8" type="ORF">Back2_13190</name>
</gene>
<keyword evidence="1" id="KW-0001">2Fe-2S</keyword>
<dbReference type="RefSeq" id="WP_125567872.1">
    <property type="nucleotide sequence ID" value="NZ_AP019307.1"/>
</dbReference>
<keyword evidence="2" id="KW-0479">Metal-binding</keyword>
<keyword evidence="4" id="KW-0408">Iron</keyword>
<evidence type="ECO:0000313" key="8">
    <source>
        <dbReference type="EMBL" id="BBH17032.1"/>
    </source>
</evidence>
<dbReference type="SUPFAM" id="SSF50022">
    <property type="entry name" value="ISP domain"/>
    <property type="match status" value="1"/>
</dbReference>
<dbReference type="GO" id="GO:0046872">
    <property type="term" value="F:metal ion binding"/>
    <property type="evidence" value="ECO:0007669"/>
    <property type="project" value="UniProtKB-KW"/>
</dbReference>
<dbReference type="Gene3D" id="2.102.10.10">
    <property type="entry name" value="Rieske [2Fe-2S] iron-sulphur domain"/>
    <property type="match status" value="1"/>
</dbReference>
<reference evidence="8 9" key="1">
    <citation type="submission" date="2018-11" db="EMBL/GenBank/DDBJ databases">
        <title>Complete genome sequence of Nocardioides baekrokdamisoli strain KCTC 39748.</title>
        <authorList>
            <person name="Kang S.W."/>
            <person name="Lee K.C."/>
            <person name="Kim K.K."/>
            <person name="Kim J.S."/>
            <person name="Kim D.S."/>
            <person name="Ko S.H."/>
            <person name="Yang S.H."/>
            <person name="Shin Y.K."/>
            <person name="Lee J.S."/>
        </authorList>
    </citation>
    <scope>NUCLEOTIDE SEQUENCE [LARGE SCALE GENOMIC DNA]</scope>
    <source>
        <strain evidence="8 9">KCTC 39748</strain>
    </source>
</reference>
<evidence type="ECO:0000313" key="9">
    <source>
        <dbReference type="Proteomes" id="UP000271573"/>
    </source>
</evidence>
<dbReference type="Pfam" id="PF13806">
    <property type="entry name" value="Rieske_2"/>
    <property type="match status" value="1"/>
</dbReference>
<dbReference type="NCBIfam" id="TIGR02378">
    <property type="entry name" value="nirD_assim_sml"/>
    <property type="match status" value="1"/>
</dbReference>
<evidence type="ECO:0000256" key="3">
    <source>
        <dbReference type="ARBA" id="ARBA00023002"/>
    </source>
</evidence>
<organism evidence="8 9">
    <name type="scientific">Nocardioides baekrokdamisoli</name>
    <dbReference type="NCBI Taxonomy" id="1804624"/>
    <lineage>
        <taxon>Bacteria</taxon>
        <taxon>Bacillati</taxon>
        <taxon>Actinomycetota</taxon>
        <taxon>Actinomycetes</taxon>
        <taxon>Propionibacteriales</taxon>
        <taxon>Nocardioidaceae</taxon>
        <taxon>Nocardioides</taxon>
    </lineage>
</organism>
<dbReference type="OrthoDB" id="3213360at2"/>
<dbReference type="CDD" id="cd03529">
    <property type="entry name" value="Rieske_NirD"/>
    <property type="match status" value="1"/>
</dbReference>
<evidence type="ECO:0000256" key="4">
    <source>
        <dbReference type="ARBA" id="ARBA00023004"/>
    </source>
</evidence>
<dbReference type="EMBL" id="AP019307">
    <property type="protein sequence ID" value="BBH17032.1"/>
    <property type="molecule type" value="Genomic_DNA"/>
</dbReference>
<protein>
    <submittedName>
        <fullName evidence="8">Nitrite reductase small subunit</fullName>
    </submittedName>
</protein>
<dbReference type="Proteomes" id="UP000271573">
    <property type="component" value="Chromosome"/>
</dbReference>
<keyword evidence="9" id="KW-1185">Reference proteome</keyword>
<dbReference type="InterPro" id="IPR017881">
    <property type="entry name" value="NirD"/>
</dbReference>
<accession>A0A3G9IFC4</accession>
<dbReference type="PANTHER" id="PTHR40562">
    <property type="match status" value="1"/>
</dbReference>
<evidence type="ECO:0000256" key="1">
    <source>
        <dbReference type="ARBA" id="ARBA00022714"/>
    </source>
</evidence>
<keyword evidence="3" id="KW-0560">Oxidoreductase</keyword>
<dbReference type="GO" id="GO:0042128">
    <property type="term" value="P:nitrate assimilation"/>
    <property type="evidence" value="ECO:0007669"/>
    <property type="project" value="UniProtKB-KW"/>
</dbReference>
<dbReference type="InterPro" id="IPR017941">
    <property type="entry name" value="Rieske_2Fe-2S"/>
</dbReference>